<evidence type="ECO:0000256" key="3">
    <source>
        <dbReference type="ARBA" id="ARBA00023002"/>
    </source>
</evidence>
<gene>
    <name evidence="4" type="primary">tclS</name>
</gene>
<protein>
    <submittedName>
        <fullName evidence="4">TclS</fullName>
    </submittedName>
</protein>
<accession>A0A097PT65</accession>
<dbReference type="PANTHER" id="PTHR43391:SF14">
    <property type="entry name" value="DEHYDROGENASE_REDUCTASE SDR FAMILY PROTEIN 7-LIKE"/>
    <property type="match status" value="1"/>
</dbReference>
<keyword evidence="3" id="KW-0560">Oxidoreductase</keyword>
<dbReference type="EMBL" id="KM613043">
    <property type="protein sequence ID" value="AIU53941.1"/>
    <property type="molecule type" value="Genomic_DNA"/>
</dbReference>
<dbReference type="PANTHER" id="PTHR43391">
    <property type="entry name" value="RETINOL DEHYDROGENASE-RELATED"/>
    <property type="match status" value="1"/>
</dbReference>
<reference evidence="4" key="1">
    <citation type="journal article" date="2014" name="J. Bacteriol.">
        <title>Characterization of a novel plasmid-borne thiopeptide gene cluster in Staphylococcus epidermidis strain 115.</title>
        <authorList>
            <person name="Bennallack P.R."/>
            <person name="Burt S.R."/>
            <person name="Heder M.J."/>
            <person name="Robison R.A."/>
            <person name="Griffitts J.S."/>
        </authorList>
    </citation>
    <scope>NUCLEOTIDE SEQUENCE</scope>
    <source>
        <strain evidence="4">115</strain>
        <plasmid evidence="4">pBac115</plasmid>
    </source>
</reference>
<dbReference type="AlphaFoldDB" id="A0A097PT65"/>
<geneLocation type="plasmid" evidence="4">
    <name>pBac115</name>
</geneLocation>
<dbReference type="Gene3D" id="3.40.50.720">
    <property type="entry name" value="NAD(P)-binding Rossmann-like Domain"/>
    <property type="match status" value="1"/>
</dbReference>
<comment type="similarity">
    <text evidence="1">Belongs to the short-chain dehydrogenases/reductases (SDR) family.</text>
</comment>
<evidence type="ECO:0000256" key="1">
    <source>
        <dbReference type="ARBA" id="ARBA00006484"/>
    </source>
</evidence>
<dbReference type="SUPFAM" id="SSF51735">
    <property type="entry name" value="NAD(P)-binding Rossmann-fold domains"/>
    <property type="match status" value="1"/>
</dbReference>
<organism evidence="4">
    <name type="scientific">Macrococcoides caseolyticum</name>
    <dbReference type="NCBI Taxonomy" id="69966"/>
    <lineage>
        <taxon>Bacteria</taxon>
        <taxon>Bacillati</taxon>
        <taxon>Bacillota</taxon>
        <taxon>Bacilli</taxon>
        <taxon>Bacillales</taxon>
        <taxon>Staphylococcaceae</taxon>
        <taxon>Macrococcoides</taxon>
    </lineage>
</organism>
<proteinExistence type="inferred from homology"/>
<dbReference type="InterPro" id="IPR002347">
    <property type="entry name" value="SDR_fam"/>
</dbReference>
<dbReference type="RefSeq" id="WP_172686355.1">
    <property type="nucleotide sequence ID" value="NZ_KM613043.1"/>
</dbReference>
<dbReference type="CDD" id="cd05233">
    <property type="entry name" value="SDR_c"/>
    <property type="match status" value="1"/>
</dbReference>
<keyword evidence="2" id="KW-0521">NADP</keyword>
<dbReference type="InterPro" id="IPR036291">
    <property type="entry name" value="NAD(P)-bd_dom_sf"/>
</dbReference>
<name>A0A097PT65_9STAP</name>
<dbReference type="Pfam" id="PF00106">
    <property type="entry name" value="adh_short"/>
    <property type="match status" value="1"/>
</dbReference>
<evidence type="ECO:0000313" key="4">
    <source>
        <dbReference type="EMBL" id="AIU53941.1"/>
    </source>
</evidence>
<evidence type="ECO:0000256" key="2">
    <source>
        <dbReference type="ARBA" id="ARBA00022857"/>
    </source>
</evidence>
<keyword evidence="4" id="KW-0614">Plasmid</keyword>
<sequence length="223" mass="25339">MDNCIIYGGTSPIALQFIKHNINKMNIFVFVRNKDRFIEQLSDYTPLKNNIDIFEGNILSVEDINNFFNYLSTKIIKIDIFINLISIMSVNRFEEDLLATRKIIDTNVYGSSYILQKSIPFFGEGSSVIYISSHTSDIAPVNGVLYAASKSYMNTLLKGIYNESIYYQKPIRILNILAGPIDTAFYNNSLSANIKKIQVIEIVDSIISFLNNSITFCEIKLLP</sequence>
<dbReference type="GO" id="GO:0016491">
    <property type="term" value="F:oxidoreductase activity"/>
    <property type="evidence" value="ECO:0007669"/>
    <property type="project" value="UniProtKB-KW"/>
</dbReference>